<dbReference type="InterPro" id="IPR022803">
    <property type="entry name" value="Ribosomal_uL5_dom_sf"/>
</dbReference>
<sequence length="294" mass="33571">MSEKKEPVKKDEKEESTEEKTCFVIMPIADVKEYATGHFRRVYDHIISKASVRAGFAPKVASDVKSANLIFTDILERILNADMVICDLSTRNPNVLYELAIRQCFDLPVVLIKDDETKETFDIQGIRYIEYDKELRIDLVGKAVDELTEAIKETYDKKDKDIFSLVQILGRDKASIKSSDLQPDTLAILDAIKALGNNSGRKGNFEIGQVLEAEKYSIKIIQTRDEFSEVKFSQAVRKLFPTAYNISFSYYEDHYGNSYITISFAIEEEPGLDMFLDRISKLSPSIESYYYPQG</sequence>
<dbReference type="EMBL" id="JALPRF010000002">
    <property type="protein sequence ID" value="MCK8492877.1"/>
    <property type="molecule type" value="Genomic_DNA"/>
</dbReference>
<protein>
    <recommendedName>
        <fullName evidence="1">50S ribosomal protein L5</fullName>
    </recommendedName>
</protein>
<accession>A0ABT0HLY9</accession>
<dbReference type="SUPFAM" id="SSF55282">
    <property type="entry name" value="RL5-like"/>
    <property type="match status" value="1"/>
</dbReference>
<dbReference type="RefSeq" id="WP_248477463.1">
    <property type="nucleotide sequence ID" value="NZ_JALPRF010000002.1"/>
</dbReference>
<proteinExistence type="predicted"/>
<gene>
    <name evidence="2" type="ORF">M0L20_13500</name>
</gene>
<organism evidence="2 3">
    <name type="scientific">Spirosoma liriopis</name>
    <dbReference type="NCBI Taxonomy" id="2937440"/>
    <lineage>
        <taxon>Bacteria</taxon>
        <taxon>Pseudomonadati</taxon>
        <taxon>Bacteroidota</taxon>
        <taxon>Cytophagia</taxon>
        <taxon>Cytophagales</taxon>
        <taxon>Cytophagaceae</taxon>
        <taxon>Spirosoma</taxon>
    </lineage>
</organism>
<reference evidence="2 3" key="1">
    <citation type="submission" date="2022-04" db="EMBL/GenBank/DDBJ databases">
        <title>Spirosoma sp. strain RP8 genome sequencing and assembly.</title>
        <authorList>
            <person name="Jung Y."/>
        </authorList>
    </citation>
    <scope>NUCLEOTIDE SEQUENCE [LARGE SCALE GENOMIC DNA]</scope>
    <source>
        <strain evidence="2 3">RP8</strain>
    </source>
</reference>
<dbReference type="Proteomes" id="UP001202180">
    <property type="component" value="Unassembled WGS sequence"/>
</dbReference>
<evidence type="ECO:0000256" key="1">
    <source>
        <dbReference type="ARBA" id="ARBA00035461"/>
    </source>
</evidence>
<evidence type="ECO:0000313" key="2">
    <source>
        <dbReference type="EMBL" id="MCK8492877.1"/>
    </source>
</evidence>
<dbReference type="Gene3D" id="3.40.50.450">
    <property type="match status" value="1"/>
</dbReference>
<keyword evidence="3" id="KW-1185">Reference proteome</keyword>
<comment type="caution">
    <text evidence="2">The sequence shown here is derived from an EMBL/GenBank/DDBJ whole genome shotgun (WGS) entry which is preliminary data.</text>
</comment>
<evidence type="ECO:0000313" key="3">
    <source>
        <dbReference type="Proteomes" id="UP001202180"/>
    </source>
</evidence>
<name>A0ABT0HLY9_9BACT</name>